<comment type="subcellular location">
    <subcellularLocation>
        <location evidence="3">Cytoplasm</location>
    </subcellularLocation>
</comment>
<dbReference type="InterPro" id="IPR011712">
    <property type="entry name" value="Sig_transdc_His_kin_sub3_dim/P"/>
</dbReference>
<dbReference type="EMBL" id="PVSR01000006">
    <property type="protein sequence ID" value="PRW64100.1"/>
    <property type="molecule type" value="Genomic_DNA"/>
</dbReference>
<keyword evidence="12" id="KW-0902">Two-component regulatory system</keyword>
<evidence type="ECO:0000256" key="9">
    <source>
        <dbReference type="ARBA" id="ARBA00022723"/>
    </source>
</evidence>
<dbReference type="GO" id="GO:0046872">
    <property type="term" value="F:metal ion binding"/>
    <property type="evidence" value="ECO:0007669"/>
    <property type="project" value="UniProtKB-KW"/>
</dbReference>
<dbReference type="Pfam" id="PF02518">
    <property type="entry name" value="HATPase_c"/>
    <property type="match status" value="1"/>
</dbReference>
<dbReference type="InParanoid" id="A0A2T0GYC7"/>
<name>A0A2T0GYC7_ACTMO</name>
<dbReference type="FunCoup" id="A0A2T0GYC7">
    <property type="interactions" value="1"/>
</dbReference>
<keyword evidence="6" id="KW-0004">4Fe-4S</keyword>
<evidence type="ECO:0000313" key="19">
    <source>
        <dbReference type="Proteomes" id="UP000239352"/>
    </source>
</evidence>
<dbReference type="GO" id="GO:0051539">
    <property type="term" value="F:4 iron, 4 sulfur cluster binding"/>
    <property type="evidence" value="ECO:0007669"/>
    <property type="project" value="UniProtKB-KW"/>
</dbReference>
<evidence type="ECO:0000256" key="7">
    <source>
        <dbReference type="ARBA" id="ARBA00022490"/>
    </source>
</evidence>
<feature type="transmembrane region" description="Helical" evidence="16">
    <location>
        <begin position="115"/>
        <end position="133"/>
    </location>
</feature>
<dbReference type="CDD" id="cd16917">
    <property type="entry name" value="HATPase_UhpB-NarQ-NarX-like"/>
    <property type="match status" value="1"/>
</dbReference>
<dbReference type="GO" id="GO:0000155">
    <property type="term" value="F:phosphorelay sensor kinase activity"/>
    <property type="evidence" value="ECO:0007669"/>
    <property type="project" value="InterPro"/>
</dbReference>
<keyword evidence="16" id="KW-0812">Transmembrane</keyword>
<sequence length="402" mass="42912">MNGHDPAESVVLRVLRAALHAGFYLLLGIATARLFGTRDAGAMTFAALGGAVALAALYTVGALPPHRRYGRRAALVWLAGVTGLWALLLLASPDFSWIAFPLFFLHLHLLRRAHAVTAVAVITGLVVTTQVIHAEEVSVAMVLGPSLGAVFAVVMAWGYAAVHAESQQRRRLIEDLRETRAQLAASQHEAGAAAERERLAREIHDTLAQGLSSVVLLLRAAESGLDESPEQARSRIAEARRTASENLEEARGFVRGLRPPDLRQAGLGDALRRLCARTERESGLRCHLRVDGEAVALPPEYEIALLRAAQASLANVVQHARADTAMVTLGYLTRQVTLDVYDDGVGFDPSVLGRVRGDGTGYGLSALGERVELLGGELSVESAEGGGTVVAVRLPFGEEGDR</sequence>
<evidence type="ECO:0000256" key="11">
    <source>
        <dbReference type="ARBA" id="ARBA00023004"/>
    </source>
</evidence>
<evidence type="ECO:0000256" key="8">
    <source>
        <dbReference type="ARBA" id="ARBA00022679"/>
    </source>
</evidence>
<comment type="caution">
    <text evidence="18">The sequence shown here is derived from an EMBL/GenBank/DDBJ whole genome shotgun (WGS) entry which is preliminary data.</text>
</comment>
<dbReference type="InterPro" id="IPR005467">
    <property type="entry name" value="His_kinase_dom"/>
</dbReference>
<keyword evidence="13" id="KW-0411">Iron-sulfur</keyword>
<keyword evidence="11" id="KW-0408">Iron</keyword>
<dbReference type="PRINTS" id="PR00344">
    <property type="entry name" value="BCTRLSENSOR"/>
</dbReference>
<dbReference type="RefSeq" id="WP_106113079.1">
    <property type="nucleotide sequence ID" value="NZ_PVSR01000006.1"/>
</dbReference>
<feature type="transmembrane region" description="Helical" evidence="16">
    <location>
        <begin position="139"/>
        <end position="162"/>
    </location>
</feature>
<dbReference type="Gene3D" id="1.20.5.1930">
    <property type="match status" value="1"/>
</dbReference>
<dbReference type="InterPro" id="IPR050482">
    <property type="entry name" value="Sensor_HK_TwoCompSys"/>
</dbReference>
<keyword evidence="16" id="KW-1133">Transmembrane helix</keyword>
<proteinExistence type="predicted"/>
<evidence type="ECO:0000259" key="17">
    <source>
        <dbReference type="PROSITE" id="PS50109"/>
    </source>
</evidence>
<feature type="transmembrane region" description="Helical" evidence="16">
    <location>
        <begin position="17"/>
        <end position="35"/>
    </location>
</feature>
<evidence type="ECO:0000256" key="12">
    <source>
        <dbReference type="ARBA" id="ARBA00023012"/>
    </source>
</evidence>
<evidence type="ECO:0000256" key="13">
    <source>
        <dbReference type="ARBA" id="ARBA00023014"/>
    </source>
</evidence>
<keyword evidence="9" id="KW-0479">Metal-binding</keyword>
<keyword evidence="7" id="KW-0963">Cytoplasm</keyword>
<evidence type="ECO:0000256" key="10">
    <source>
        <dbReference type="ARBA" id="ARBA00022777"/>
    </source>
</evidence>
<evidence type="ECO:0000256" key="3">
    <source>
        <dbReference type="ARBA" id="ARBA00004496"/>
    </source>
</evidence>
<dbReference type="InterPro" id="IPR004358">
    <property type="entry name" value="Sig_transdc_His_kin-like_C"/>
</dbReference>
<comment type="catalytic activity">
    <reaction evidence="1">
        <text>ATP + protein L-histidine = ADP + protein N-phospho-L-histidine.</text>
        <dbReference type="EC" id="2.7.13.3"/>
    </reaction>
</comment>
<dbReference type="AlphaFoldDB" id="A0A2T0GYC7"/>
<evidence type="ECO:0000313" key="18">
    <source>
        <dbReference type="EMBL" id="PRW64100.1"/>
    </source>
</evidence>
<keyword evidence="8" id="KW-0808">Transferase</keyword>
<evidence type="ECO:0000256" key="15">
    <source>
        <dbReference type="ARBA" id="ARBA00030800"/>
    </source>
</evidence>
<dbReference type="EC" id="2.7.13.3" evidence="4"/>
<keyword evidence="16" id="KW-0472">Membrane</keyword>
<evidence type="ECO:0000256" key="14">
    <source>
        <dbReference type="ARBA" id="ARBA00024827"/>
    </source>
</evidence>
<dbReference type="Proteomes" id="UP000239352">
    <property type="component" value="Unassembled WGS sequence"/>
</dbReference>
<organism evidence="18 19">
    <name type="scientific">Actinopolyspora mortivallis</name>
    <dbReference type="NCBI Taxonomy" id="33906"/>
    <lineage>
        <taxon>Bacteria</taxon>
        <taxon>Bacillati</taxon>
        <taxon>Actinomycetota</taxon>
        <taxon>Actinomycetes</taxon>
        <taxon>Actinopolysporales</taxon>
        <taxon>Actinopolysporaceae</taxon>
        <taxon>Actinopolyspora</taxon>
    </lineage>
</organism>
<comment type="function">
    <text evidence="14">Member of the two-component regulatory system NreB/NreC involved in the control of dissimilatory nitrate/nitrite reduction in response to oxygen. NreB functions as a direct oxygen sensor histidine kinase which is autophosphorylated, in the absence of oxygen, probably at the conserved histidine residue, and transfers its phosphate group probably to a conserved aspartate residue of NreC. NreB/NreC activates the expression of the nitrate (narGHJI) and nitrite (nir) reductase operons, as well as the putative nitrate transporter gene narT.</text>
</comment>
<dbReference type="Gene3D" id="3.30.565.10">
    <property type="entry name" value="Histidine kinase-like ATPase, C-terminal domain"/>
    <property type="match status" value="1"/>
</dbReference>
<keyword evidence="19" id="KW-1185">Reference proteome</keyword>
<dbReference type="GO" id="GO:0005737">
    <property type="term" value="C:cytoplasm"/>
    <property type="evidence" value="ECO:0007669"/>
    <property type="project" value="UniProtKB-SubCell"/>
</dbReference>
<gene>
    <name evidence="18" type="ORF">CEP50_06755</name>
</gene>
<dbReference type="PANTHER" id="PTHR24421">
    <property type="entry name" value="NITRATE/NITRITE SENSOR PROTEIN NARX-RELATED"/>
    <property type="match status" value="1"/>
</dbReference>
<keyword evidence="10 18" id="KW-0418">Kinase</keyword>
<dbReference type="InterPro" id="IPR036890">
    <property type="entry name" value="HATPase_C_sf"/>
</dbReference>
<comment type="cofactor">
    <cofactor evidence="2">
        <name>[4Fe-4S] cluster</name>
        <dbReference type="ChEBI" id="CHEBI:49883"/>
    </cofactor>
</comment>
<feature type="domain" description="Histidine kinase" evidence="17">
    <location>
        <begin position="198"/>
        <end position="398"/>
    </location>
</feature>
<reference evidence="18 19" key="1">
    <citation type="submission" date="2018-03" db="EMBL/GenBank/DDBJ databases">
        <title>Actinopolyspora mortivallis from Sahara, screening for active biomolecules.</title>
        <authorList>
            <person name="Selama O."/>
            <person name="Wellington E.M.H."/>
            <person name="Hacene H."/>
        </authorList>
    </citation>
    <scope>NUCLEOTIDE SEQUENCE [LARGE SCALE GENOMIC DNA]</scope>
    <source>
        <strain evidence="18 19">M5A</strain>
    </source>
</reference>
<feature type="transmembrane region" description="Helical" evidence="16">
    <location>
        <begin position="75"/>
        <end position="103"/>
    </location>
</feature>
<evidence type="ECO:0000256" key="6">
    <source>
        <dbReference type="ARBA" id="ARBA00022485"/>
    </source>
</evidence>
<dbReference type="SUPFAM" id="SSF55874">
    <property type="entry name" value="ATPase domain of HSP90 chaperone/DNA topoisomerase II/histidine kinase"/>
    <property type="match status" value="1"/>
</dbReference>
<dbReference type="PANTHER" id="PTHR24421:SF62">
    <property type="entry name" value="SENSORY TRANSDUCTION HISTIDINE KINASE"/>
    <property type="match status" value="1"/>
</dbReference>
<dbReference type="PROSITE" id="PS50109">
    <property type="entry name" value="HIS_KIN"/>
    <property type="match status" value="1"/>
</dbReference>
<evidence type="ECO:0000256" key="16">
    <source>
        <dbReference type="SAM" id="Phobius"/>
    </source>
</evidence>
<dbReference type="InterPro" id="IPR003594">
    <property type="entry name" value="HATPase_dom"/>
</dbReference>
<protein>
    <recommendedName>
        <fullName evidence="5">Oxygen sensor histidine kinase NreB</fullName>
        <ecNumber evidence="4">2.7.13.3</ecNumber>
    </recommendedName>
    <alternativeName>
        <fullName evidence="15">Nitrogen regulation protein B</fullName>
    </alternativeName>
</protein>
<dbReference type="SMART" id="SM00387">
    <property type="entry name" value="HATPase_c"/>
    <property type="match status" value="1"/>
</dbReference>
<evidence type="ECO:0000256" key="5">
    <source>
        <dbReference type="ARBA" id="ARBA00017322"/>
    </source>
</evidence>
<dbReference type="GO" id="GO:0046983">
    <property type="term" value="F:protein dimerization activity"/>
    <property type="evidence" value="ECO:0007669"/>
    <property type="project" value="InterPro"/>
</dbReference>
<feature type="transmembrane region" description="Helical" evidence="16">
    <location>
        <begin position="42"/>
        <end position="63"/>
    </location>
</feature>
<dbReference type="Pfam" id="PF07730">
    <property type="entry name" value="HisKA_3"/>
    <property type="match status" value="1"/>
</dbReference>
<evidence type="ECO:0000256" key="1">
    <source>
        <dbReference type="ARBA" id="ARBA00000085"/>
    </source>
</evidence>
<evidence type="ECO:0000256" key="4">
    <source>
        <dbReference type="ARBA" id="ARBA00012438"/>
    </source>
</evidence>
<accession>A0A2T0GYC7</accession>
<evidence type="ECO:0000256" key="2">
    <source>
        <dbReference type="ARBA" id="ARBA00001966"/>
    </source>
</evidence>
<dbReference type="InterPro" id="IPR017205">
    <property type="entry name" value="Sig_transdc_His_kinase_ChrS"/>
</dbReference>
<dbReference type="GO" id="GO:0016020">
    <property type="term" value="C:membrane"/>
    <property type="evidence" value="ECO:0007669"/>
    <property type="project" value="InterPro"/>
</dbReference>
<dbReference type="PIRSF" id="PIRSF037434">
    <property type="entry name" value="STHK_ChrS"/>
    <property type="match status" value="1"/>
</dbReference>
<dbReference type="STRING" id="1050202.GCA_000384035_02422"/>